<evidence type="ECO:0000313" key="3">
    <source>
        <dbReference type="Proteomes" id="UP000053647"/>
    </source>
</evidence>
<reference evidence="3" key="2">
    <citation type="submission" date="2015-01" db="EMBL/GenBank/DDBJ databases">
        <title>Evolutionary Origins and Diversification of the Mycorrhizal Mutualists.</title>
        <authorList>
            <consortium name="DOE Joint Genome Institute"/>
            <consortium name="Mycorrhizal Genomics Consortium"/>
            <person name="Kohler A."/>
            <person name="Kuo A."/>
            <person name="Nagy L.G."/>
            <person name="Floudas D."/>
            <person name="Copeland A."/>
            <person name="Barry K.W."/>
            <person name="Cichocki N."/>
            <person name="Veneault-Fourrey C."/>
            <person name="LaButti K."/>
            <person name="Lindquist E.A."/>
            <person name="Lipzen A."/>
            <person name="Lundell T."/>
            <person name="Morin E."/>
            <person name="Murat C."/>
            <person name="Riley R."/>
            <person name="Ohm R."/>
            <person name="Sun H."/>
            <person name="Tunlid A."/>
            <person name="Henrissat B."/>
            <person name="Grigoriev I.V."/>
            <person name="Hibbett D.S."/>
            <person name="Martin F."/>
        </authorList>
    </citation>
    <scope>NUCLEOTIDE SEQUENCE [LARGE SCALE GENOMIC DNA]</scope>
    <source>
        <strain evidence="3">ATCC 200175</strain>
    </source>
</reference>
<proteinExistence type="predicted"/>
<evidence type="ECO:0000256" key="1">
    <source>
        <dbReference type="SAM" id="MobiDB-lite"/>
    </source>
</evidence>
<dbReference type="HOGENOM" id="CLU_2121808_0_0_1"/>
<dbReference type="Proteomes" id="UP000053647">
    <property type="component" value="Unassembled WGS sequence"/>
</dbReference>
<keyword evidence="3" id="KW-1185">Reference proteome</keyword>
<name>A0A0C9TB40_PAXIN</name>
<gene>
    <name evidence="2" type="ORF">PAXINDRAFT_170995</name>
</gene>
<feature type="region of interest" description="Disordered" evidence="1">
    <location>
        <begin position="1"/>
        <end position="99"/>
    </location>
</feature>
<sequence>MNDEVLADHTSQYAHSTKSWNGYGSDGDVADREINPPPRRPSEASSIRNFLDRPAVIPVRAPTPPDPFYSNFFKQDTPPDTPSRVEDHKGEEKAKWTRQLRQKVQKMLAKRKKA</sequence>
<reference evidence="2 3" key="1">
    <citation type="submission" date="2014-06" db="EMBL/GenBank/DDBJ databases">
        <authorList>
            <consortium name="DOE Joint Genome Institute"/>
            <person name="Kuo A."/>
            <person name="Kohler A."/>
            <person name="Nagy L.G."/>
            <person name="Floudas D."/>
            <person name="Copeland A."/>
            <person name="Barry K.W."/>
            <person name="Cichocki N."/>
            <person name="Veneault-Fourrey C."/>
            <person name="LaButti K."/>
            <person name="Lindquist E.A."/>
            <person name="Lipzen A."/>
            <person name="Lundell T."/>
            <person name="Morin E."/>
            <person name="Murat C."/>
            <person name="Sun H."/>
            <person name="Tunlid A."/>
            <person name="Henrissat B."/>
            <person name="Grigoriev I.V."/>
            <person name="Hibbett D.S."/>
            <person name="Martin F."/>
            <person name="Nordberg H.P."/>
            <person name="Cantor M.N."/>
            <person name="Hua S.X."/>
        </authorList>
    </citation>
    <scope>NUCLEOTIDE SEQUENCE [LARGE SCALE GENOMIC DNA]</scope>
    <source>
        <strain evidence="2 3">ATCC 200175</strain>
    </source>
</reference>
<organism evidence="2 3">
    <name type="scientific">Paxillus involutus ATCC 200175</name>
    <dbReference type="NCBI Taxonomy" id="664439"/>
    <lineage>
        <taxon>Eukaryota</taxon>
        <taxon>Fungi</taxon>
        <taxon>Dikarya</taxon>
        <taxon>Basidiomycota</taxon>
        <taxon>Agaricomycotina</taxon>
        <taxon>Agaricomycetes</taxon>
        <taxon>Agaricomycetidae</taxon>
        <taxon>Boletales</taxon>
        <taxon>Paxilineae</taxon>
        <taxon>Paxillaceae</taxon>
        <taxon>Paxillus</taxon>
    </lineage>
</organism>
<evidence type="ECO:0000313" key="2">
    <source>
        <dbReference type="EMBL" id="KIJ12800.1"/>
    </source>
</evidence>
<protein>
    <submittedName>
        <fullName evidence="2">Uncharacterized protein</fullName>
    </submittedName>
</protein>
<dbReference type="EMBL" id="KN819359">
    <property type="protein sequence ID" value="KIJ12800.1"/>
    <property type="molecule type" value="Genomic_DNA"/>
</dbReference>
<dbReference type="AlphaFoldDB" id="A0A0C9TB40"/>
<accession>A0A0C9TB40</accession>
<feature type="compositionally biased region" description="Basic and acidic residues" evidence="1">
    <location>
        <begin position="83"/>
        <end position="95"/>
    </location>
</feature>
<feature type="compositionally biased region" description="Polar residues" evidence="1">
    <location>
        <begin position="9"/>
        <end position="22"/>
    </location>
</feature>